<evidence type="ECO:0000313" key="1">
    <source>
        <dbReference type="EMBL" id="SCC68959.1"/>
    </source>
</evidence>
<dbReference type="AlphaFoldDB" id="A0AB37Z317"/>
<dbReference type="EMBL" id="FMBG01000025">
    <property type="protein sequence ID" value="SCC68959.1"/>
    <property type="molecule type" value="Genomic_DNA"/>
</dbReference>
<reference evidence="1 2" key="1">
    <citation type="submission" date="2016-08" db="EMBL/GenBank/DDBJ databases">
        <authorList>
            <person name="Loux V."/>
            <person name="Rue O."/>
        </authorList>
    </citation>
    <scope>NUCLEOTIDE SEQUENCE [LARGE SCALE GENOMIC DNA]</scope>
    <source>
        <strain evidence="1 2">WSBC_10311</strain>
    </source>
</reference>
<accession>A0AB37Z317</accession>
<evidence type="ECO:0008006" key="3">
    <source>
        <dbReference type="Google" id="ProtNLM"/>
    </source>
</evidence>
<name>A0AB37Z317_9BACI</name>
<sequence length="98" mass="11392">MNQMDLIRYNQFLNEKHLGTDVNSFGGFNNFIKNHLLADKPMDESFEEELDVFIDTKFHGNSDEGFEYVELLFQVNDKLLGTIHVYCNNGEINEIELA</sequence>
<organism evidence="1 2">
    <name type="scientific">Bacillus wiedmannii</name>
    <dbReference type="NCBI Taxonomy" id="1890302"/>
    <lineage>
        <taxon>Bacteria</taxon>
        <taxon>Bacillati</taxon>
        <taxon>Bacillota</taxon>
        <taxon>Bacilli</taxon>
        <taxon>Bacillales</taxon>
        <taxon>Bacillaceae</taxon>
        <taxon>Bacillus</taxon>
        <taxon>Bacillus cereus group</taxon>
    </lineage>
</organism>
<gene>
    <name evidence="1" type="ORF">BC10311_06222</name>
</gene>
<comment type="caution">
    <text evidence="1">The sequence shown here is derived from an EMBL/GenBank/DDBJ whole genome shotgun (WGS) entry which is preliminary data.</text>
</comment>
<dbReference type="Proteomes" id="UP000195728">
    <property type="component" value="Unassembled WGS sequence"/>
</dbReference>
<dbReference type="RefSeq" id="WP_088107567.1">
    <property type="nucleotide sequence ID" value="NZ_FMBG01000025.1"/>
</dbReference>
<proteinExistence type="predicted"/>
<evidence type="ECO:0000313" key="2">
    <source>
        <dbReference type="Proteomes" id="UP000195728"/>
    </source>
</evidence>
<protein>
    <recommendedName>
        <fullName evidence="3">DUF2004 domain-containing protein</fullName>
    </recommendedName>
</protein>